<dbReference type="GO" id="GO:0005886">
    <property type="term" value="C:plasma membrane"/>
    <property type="evidence" value="ECO:0007669"/>
    <property type="project" value="UniProtKB-SubCell"/>
</dbReference>
<evidence type="ECO:0000256" key="5">
    <source>
        <dbReference type="ARBA" id="ARBA00022692"/>
    </source>
</evidence>
<evidence type="ECO:0000313" key="18">
    <source>
        <dbReference type="EMBL" id="RCW28828.1"/>
    </source>
</evidence>
<feature type="binding site" evidence="14">
    <location>
        <begin position="217"/>
        <end position="220"/>
    </location>
    <ligand>
        <name>GTP</name>
        <dbReference type="ChEBI" id="CHEBI:37565"/>
        <label>1</label>
    </ligand>
</feature>
<keyword evidence="10 14" id="KW-0342">GTP-binding</keyword>
<dbReference type="GO" id="GO:0005525">
    <property type="term" value="F:GTP binding"/>
    <property type="evidence" value="ECO:0007669"/>
    <property type="project" value="UniProtKB-KW"/>
</dbReference>
<dbReference type="InterPro" id="IPR011642">
    <property type="entry name" value="Gate_dom"/>
</dbReference>
<dbReference type="Gene3D" id="2.30.30.90">
    <property type="match status" value="1"/>
</dbReference>
<feature type="binding site" evidence="15">
    <location>
        <position position="125"/>
    </location>
    <ligand>
        <name>Mg(2+)</name>
        <dbReference type="ChEBI" id="CHEBI:18420"/>
        <label>2</label>
    </ligand>
</feature>
<proteinExistence type="inferred from homology"/>
<dbReference type="InterPro" id="IPR005225">
    <property type="entry name" value="Small_GTP-bd"/>
</dbReference>
<dbReference type="STRING" id="1168289.GCA_000259075_03297"/>
<evidence type="ECO:0000256" key="1">
    <source>
        <dbReference type="ARBA" id="ARBA00004651"/>
    </source>
</evidence>
<dbReference type="NCBIfam" id="TIGR00437">
    <property type="entry name" value="feoB"/>
    <property type="match status" value="1"/>
</dbReference>
<feature type="transmembrane region" description="Helical" evidence="16">
    <location>
        <begin position="558"/>
        <end position="578"/>
    </location>
</feature>
<evidence type="ECO:0000256" key="15">
    <source>
        <dbReference type="PIRSR" id="PIRSR603373-2"/>
    </source>
</evidence>
<evidence type="ECO:0000256" key="7">
    <source>
        <dbReference type="ARBA" id="ARBA00022989"/>
    </source>
</evidence>
<dbReference type="EMBL" id="QPIZ01000035">
    <property type="protein sequence ID" value="RCW28828.1"/>
    <property type="molecule type" value="Genomic_DNA"/>
</dbReference>
<dbReference type="InterPro" id="IPR027417">
    <property type="entry name" value="P-loop_NTPase"/>
</dbReference>
<feature type="transmembrane region" description="Helical" evidence="16">
    <location>
        <begin position="616"/>
        <end position="637"/>
    </location>
</feature>
<dbReference type="CDD" id="cd01879">
    <property type="entry name" value="FeoB"/>
    <property type="match status" value="1"/>
</dbReference>
<evidence type="ECO:0000256" key="4">
    <source>
        <dbReference type="ARBA" id="ARBA00022496"/>
    </source>
</evidence>
<feature type="binding site" evidence="15">
    <location>
        <position position="126"/>
    </location>
    <ligand>
        <name>Mg(2+)</name>
        <dbReference type="ChEBI" id="CHEBI:18420"/>
        <label>2</label>
    </ligand>
</feature>
<dbReference type="InterPro" id="IPR011640">
    <property type="entry name" value="Fe2_transport_prot_B_C"/>
</dbReference>
<keyword evidence="19" id="KW-1185">Reference proteome</keyword>
<keyword evidence="15" id="KW-0460">Magnesium</keyword>
<dbReference type="InterPro" id="IPR030389">
    <property type="entry name" value="G_FEOB_dom"/>
</dbReference>
<dbReference type="Pfam" id="PF17910">
    <property type="entry name" value="FeoB_Cyto"/>
    <property type="match status" value="1"/>
</dbReference>
<feature type="binding site" evidence="14">
    <location>
        <begin position="136"/>
        <end position="140"/>
    </location>
    <ligand>
        <name>GTP</name>
        <dbReference type="ChEBI" id="CHEBI:37565"/>
        <label>1</label>
    </ligand>
</feature>
<evidence type="ECO:0000256" key="6">
    <source>
        <dbReference type="ARBA" id="ARBA00022741"/>
    </source>
</evidence>
<comment type="caution">
    <text evidence="18">The sequence shown here is derived from an EMBL/GenBank/DDBJ whole genome shotgun (WGS) entry which is preliminary data.</text>
</comment>
<dbReference type="GO" id="GO:0046914">
    <property type="term" value="F:transition metal ion binding"/>
    <property type="evidence" value="ECO:0007669"/>
    <property type="project" value="InterPro"/>
</dbReference>
<evidence type="ECO:0000256" key="2">
    <source>
        <dbReference type="ARBA" id="ARBA00022448"/>
    </source>
</evidence>
<reference evidence="18 19" key="1">
    <citation type="submission" date="2018-07" db="EMBL/GenBank/DDBJ databases">
        <title>Freshwater and sediment microbial communities from various areas in North America, analyzing microbe dynamics in response to fracking.</title>
        <authorList>
            <person name="Lamendella R."/>
        </authorList>
    </citation>
    <scope>NUCLEOTIDE SEQUENCE [LARGE SCALE GENOMIC DNA]</scope>
    <source>
        <strain evidence="18 19">160A</strain>
    </source>
</reference>
<dbReference type="GO" id="GO:0015093">
    <property type="term" value="F:ferrous iron transmembrane transporter activity"/>
    <property type="evidence" value="ECO:0007669"/>
    <property type="project" value="UniProtKB-UniRule"/>
</dbReference>
<dbReference type="AlphaFoldDB" id="A0A2T0WTI7"/>
<dbReference type="PANTHER" id="PTHR43185:SF1">
    <property type="entry name" value="FE(2+) TRANSPORTER FEOB"/>
    <property type="match status" value="1"/>
</dbReference>
<dbReference type="Proteomes" id="UP000252733">
    <property type="component" value="Unassembled WGS sequence"/>
</dbReference>
<keyword evidence="8 16" id="KW-0408">Iron</keyword>
<dbReference type="RefSeq" id="WP_106154759.1">
    <property type="nucleotide sequence ID" value="NZ_PVTS01000028.1"/>
</dbReference>
<keyword evidence="15" id="KW-0479">Metal-binding</keyword>
<evidence type="ECO:0000256" key="13">
    <source>
        <dbReference type="NCBIfam" id="TIGR00437"/>
    </source>
</evidence>
<dbReference type="Pfam" id="PF07670">
    <property type="entry name" value="Gate"/>
    <property type="match status" value="2"/>
</dbReference>
<feature type="binding site" evidence="14">
    <location>
        <begin position="157"/>
        <end position="160"/>
    </location>
    <ligand>
        <name>GTP</name>
        <dbReference type="ChEBI" id="CHEBI:37565"/>
        <label>1</label>
    </ligand>
</feature>
<name>A0A2T0WTI7_9BACT</name>
<feature type="transmembrane region" description="Helical" evidence="16">
    <location>
        <begin position="768"/>
        <end position="791"/>
    </location>
</feature>
<organism evidence="18 19">
    <name type="scientific">Marinilabilia salmonicolor</name>
    <dbReference type="NCBI Taxonomy" id="989"/>
    <lineage>
        <taxon>Bacteria</taxon>
        <taxon>Pseudomonadati</taxon>
        <taxon>Bacteroidota</taxon>
        <taxon>Bacteroidia</taxon>
        <taxon>Marinilabiliales</taxon>
        <taxon>Marinilabiliaceae</taxon>
        <taxon>Marinilabilia</taxon>
    </lineage>
</organism>
<evidence type="ECO:0000259" key="17">
    <source>
        <dbReference type="PROSITE" id="PS51711"/>
    </source>
</evidence>
<keyword evidence="7 16" id="KW-1133">Transmembrane helix</keyword>
<keyword evidence="9" id="KW-0406">Ion transport</keyword>
<feature type="transmembrane region" description="Helical" evidence="16">
    <location>
        <begin position="387"/>
        <end position="406"/>
    </location>
</feature>
<feature type="transmembrane region" description="Helical" evidence="16">
    <location>
        <begin position="526"/>
        <end position="552"/>
    </location>
</feature>
<gene>
    <name evidence="18" type="ORF">DFO77_13511</name>
</gene>
<feature type="transmembrane region" description="Helical" evidence="16">
    <location>
        <begin position="803"/>
        <end position="823"/>
    </location>
</feature>
<dbReference type="Pfam" id="PF02421">
    <property type="entry name" value="FeoB_N"/>
    <property type="match status" value="1"/>
</dbReference>
<evidence type="ECO:0000256" key="10">
    <source>
        <dbReference type="ARBA" id="ARBA00023134"/>
    </source>
</evidence>
<evidence type="ECO:0000256" key="12">
    <source>
        <dbReference type="ARBA" id="ARBA00031200"/>
    </source>
</evidence>
<dbReference type="InterPro" id="IPR003373">
    <property type="entry name" value="Fe2_transport_prot-B"/>
</dbReference>
<feature type="binding site" evidence="15">
    <location>
        <position position="122"/>
    </location>
    <ligand>
        <name>Mg(2+)</name>
        <dbReference type="ChEBI" id="CHEBI:18420"/>
        <label>2</label>
    </ligand>
</feature>
<dbReference type="Gene3D" id="1.10.287.1770">
    <property type="match status" value="1"/>
</dbReference>
<dbReference type="SMART" id="SM00899">
    <property type="entry name" value="FeoA"/>
    <property type="match status" value="1"/>
</dbReference>
<keyword evidence="4 16" id="KW-0410">Iron transport</keyword>
<dbReference type="InterPro" id="IPR050860">
    <property type="entry name" value="FeoB_GTPase"/>
</dbReference>
<sequence>MNLSELTNGQEGVIVKVKGHGAFRKRIIEMGFVRGKKVTVIKNAPLKDPIEYGIMGYKVSLRRSEASLIEVISRKEAEEMETTSFHGTFTDDLLARTATKKRKTINVALVGNPNCGKTTIFNQASGANEHVGNYSGVTIDIKSGNFHYKDYTLKVSDLPGTYSLSAYSPEEVFVREHISQELPDIIINVVDASNLERNLYLTSQLIDMDVRTVVALNMYDDFQKKGDKLDYTFLGKMLDIPFVPTVGSRGTGIDDLFKTVVQVYEDKAEQARRVKINYGENIEKAIGAIEQIAAEYPEISSNVSPRFLAIKLLEKDHVFKDKVNAGGFSSIINEAEKQRAKLESLFQEDTETVITDARYGFIAGAMKETYKENPQQRRRKTDVIDSVLTHRLFGFPFFFFFIWLMFQATFRLGEYPMGWIEEGVAMLSQWASSILTPGPFTDLIVDGIIGGVGGVIVFLPNILILFFFISFMEDTGYMARAAFIMDKVMHKIGLHGKSFIPLIMGFGCNVPAIMATRTIEDRNNRLLTILINPFMSCSARLPVYILLIGAFFPEHPGTVLFLLYGTGIALAVIVARIFKRFLFKKSDTPFVMELPPYRLPTLKSTTRHMWFKGSQYLKKMGGVIMVASIIIWFLGYYPRANEQTEAIETQKQELVDKYSALKQHSSAELSGKLEAEKQEKLTELNHIQEKVRHENSYIGRIGKSIEPAIQPLGFDWKMGVSLLSGVAAKEIVVSTMAVLYQTDDAEASGNAQLIEQIKNDKYPDGTPVFTTLSAISFLIFILIYFPCVAVIAAIKKEAGSWKWALFTIFYTTGLAYFLSLIIYQVGQLF</sequence>
<dbReference type="InterPro" id="IPR041069">
    <property type="entry name" value="FeoB_Cyto"/>
</dbReference>
<evidence type="ECO:0000256" key="9">
    <source>
        <dbReference type="ARBA" id="ARBA00023065"/>
    </source>
</evidence>
<keyword evidence="3" id="KW-1003">Cell membrane</keyword>
<keyword evidence="2 16" id="KW-0813">Transport</keyword>
<dbReference type="SUPFAM" id="SSF52540">
    <property type="entry name" value="P-loop containing nucleoside triphosphate hydrolases"/>
    <property type="match status" value="1"/>
</dbReference>
<dbReference type="InterPro" id="IPR038157">
    <property type="entry name" value="FeoA_core_dom"/>
</dbReference>
<evidence type="ECO:0000256" key="11">
    <source>
        <dbReference type="ARBA" id="ARBA00023136"/>
    </source>
</evidence>
<comment type="function">
    <text evidence="16">Probable transporter of a GTP-driven Fe(2+) uptake system.</text>
</comment>
<dbReference type="PROSITE" id="PS51711">
    <property type="entry name" value="G_FEOB"/>
    <property type="match status" value="1"/>
</dbReference>
<dbReference type="InterPro" id="IPR007167">
    <property type="entry name" value="Fe-transptr_FeoA-like"/>
</dbReference>
<keyword evidence="5 16" id="KW-0812">Transmembrane</keyword>
<evidence type="ECO:0000256" key="14">
    <source>
        <dbReference type="PIRSR" id="PIRSR603373-1"/>
    </source>
</evidence>
<dbReference type="SUPFAM" id="SSF50037">
    <property type="entry name" value="C-terminal domain of transcriptional repressors"/>
    <property type="match status" value="1"/>
</dbReference>
<keyword evidence="11 16" id="KW-0472">Membrane</keyword>
<feature type="domain" description="FeoB-type G" evidence="17">
    <location>
        <begin position="104"/>
        <end position="266"/>
    </location>
</feature>
<protein>
    <recommendedName>
        <fullName evidence="12 13">Ferrous iron transport protein B</fullName>
    </recommendedName>
</protein>
<comment type="caution">
    <text evidence="16">Lacks conserved residue(s) required for the propagation of feature annotation.</text>
</comment>
<keyword evidence="6 14" id="KW-0547">Nucleotide-binding</keyword>
<accession>A0A2T0WTI7</accession>
<dbReference type="Gene3D" id="3.40.50.300">
    <property type="entry name" value="P-loop containing nucleotide triphosphate hydrolases"/>
    <property type="match status" value="1"/>
</dbReference>
<comment type="subcellular location">
    <subcellularLocation>
        <location evidence="16">Cell inner membrane</location>
        <topology evidence="16">Multi-pass membrane protein</topology>
    </subcellularLocation>
    <subcellularLocation>
        <location evidence="1">Cell membrane</location>
        <topology evidence="1">Multi-pass membrane protein</topology>
    </subcellularLocation>
</comment>
<evidence type="ECO:0000256" key="3">
    <source>
        <dbReference type="ARBA" id="ARBA00022475"/>
    </source>
</evidence>
<evidence type="ECO:0000256" key="16">
    <source>
        <dbReference type="RuleBase" id="RU362098"/>
    </source>
</evidence>
<evidence type="ECO:0000256" key="8">
    <source>
        <dbReference type="ARBA" id="ARBA00023004"/>
    </source>
</evidence>
<dbReference type="NCBIfam" id="TIGR00231">
    <property type="entry name" value="small_GTP"/>
    <property type="match status" value="1"/>
</dbReference>
<comment type="similarity">
    <text evidence="16">Belongs to the TRAFAC class TrmE-Era-EngA-EngB-Septin-like GTPase superfamily. FeoB GTPase (TC 9.A.8) family.</text>
</comment>
<feature type="transmembrane region" description="Helical" evidence="16">
    <location>
        <begin position="448"/>
        <end position="471"/>
    </location>
</feature>
<dbReference type="Pfam" id="PF04023">
    <property type="entry name" value="FeoA"/>
    <property type="match status" value="1"/>
</dbReference>
<feature type="binding site" evidence="14">
    <location>
        <begin position="111"/>
        <end position="118"/>
    </location>
    <ligand>
        <name>GTP</name>
        <dbReference type="ChEBI" id="CHEBI:37565"/>
        <label>1</label>
    </ligand>
</feature>
<evidence type="ECO:0000313" key="19">
    <source>
        <dbReference type="Proteomes" id="UP000252733"/>
    </source>
</evidence>
<dbReference type="InterPro" id="IPR008988">
    <property type="entry name" value="Transcriptional_repressor_C"/>
</dbReference>
<dbReference type="PANTHER" id="PTHR43185">
    <property type="entry name" value="FERROUS IRON TRANSPORT PROTEIN B"/>
    <property type="match status" value="1"/>
</dbReference>
<dbReference type="OrthoDB" id="9809127at2"/>
<dbReference type="Pfam" id="PF07664">
    <property type="entry name" value="FeoB_C"/>
    <property type="match status" value="1"/>
</dbReference>